<gene>
    <name evidence="1" type="ORF">Y5W_03790</name>
</gene>
<evidence type="ECO:0000313" key="2">
    <source>
        <dbReference type="Proteomes" id="UP000662703"/>
    </source>
</evidence>
<name>A0ABS0AYU1_9GAMM</name>
<proteinExistence type="predicted"/>
<dbReference type="EMBL" id="ARXX01000131">
    <property type="protein sequence ID" value="MBF5058495.1"/>
    <property type="molecule type" value="Genomic_DNA"/>
</dbReference>
<accession>A0ABS0AYU1</accession>
<comment type="caution">
    <text evidence="1">The sequence shown here is derived from an EMBL/GenBank/DDBJ whole genome shotgun (WGS) entry which is preliminary data.</text>
</comment>
<reference evidence="1 2" key="1">
    <citation type="submission" date="2012-09" db="EMBL/GenBank/DDBJ databases">
        <title>Genome Sequence of alkane-degrading Bacterium Alcanivorax sp. 521-1.</title>
        <authorList>
            <person name="Lai Q."/>
            <person name="Shao Z."/>
        </authorList>
    </citation>
    <scope>NUCLEOTIDE SEQUENCE [LARGE SCALE GENOMIC DNA]</scope>
    <source>
        <strain evidence="1 2">521-1</strain>
    </source>
</reference>
<organism evidence="1 2">
    <name type="scientific">Alloalcanivorax profundimaris</name>
    <dbReference type="NCBI Taxonomy" id="2735259"/>
    <lineage>
        <taxon>Bacteria</taxon>
        <taxon>Pseudomonadati</taxon>
        <taxon>Pseudomonadota</taxon>
        <taxon>Gammaproteobacteria</taxon>
        <taxon>Oceanospirillales</taxon>
        <taxon>Alcanivoracaceae</taxon>
        <taxon>Alloalcanivorax</taxon>
    </lineage>
</organism>
<protein>
    <submittedName>
        <fullName evidence="1">Transposase, IS3 family protein</fullName>
    </submittedName>
</protein>
<evidence type="ECO:0000313" key="1">
    <source>
        <dbReference type="EMBL" id="MBF5058495.1"/>
    </source>
</evidence>
<keyword evidence="2" id="KW-1185">Reference proteome</keyword>
<sequence length="125" mass="14126">MTSLPDRQYTVTLVDDAQRDGARLAQACDVLGVSVRTYHRWKAPGVVRADRRPEVLRAKPRNGLSESERDAVVALCNALDYRSRPPAYIVADQADQGRYLASESTFYRVLRDYGQRHHRGRGKAP</sequence>
<dbReference type="Proteomes" id="UP000662703">
    <property type="component" value="Unassembled WGS sequence"/>
</dbReference>
<feature type="non-terminal residue" evidence="1">
    <location>
        <position position="125"/>
    </location>
</feature>